<evidence type="ECO:0000313" key="3">
    <source>
        <dbReference type="Proteomes" id="UP000054845"/>
    </source>
</evidence>
<dbReference type="EMBL" id="CCYA01000276">
    <property type="protein sequence ID" value="CEH18982.1"/>
    <property type="molecule type" value="Genomic_DNA"/>
</dbReference>
<name>A0A0P1BSH1_9BASI</name>
<evidence type="ECO:0000313" key="2">
    <source>
        <dbReference type="EMBL" id="CEH18982.1"/>
    </source>
</evidence>
<evidence type="ECO:0000256" key="1">
    <source>
        <dbReference type="SAM" id="MobiDB-lite"/>
    </source>
</evidence>
<reference evidence="2 3" key="1">
    <citation type="submission" date="2014-09" db="EMBL/GenBank/DDBJ databases">
        <authorList>
            <person name="Magalhaes I.L.F."/>
            <person name="Oliveira U."/>
            <person name="Santos F.R."/>
            <person name="Vidigal T.H.D.A."/>
            <person name="Brescovit A.D."/>
            <person name="Santos A.J."/>
        </authorList>
    </citation>
    <scope>NUCLEOTIDE SEQUENCE [LARGE SCALE GENOMIC DNA]</scope>
</reference>
<feature type="region of interest" description="Disordered" evidence="1">
    <location>
        <begin position="1"/>
        <end position="42"/>
    </location>
</feature>
<dbReference type="AlphaFoldDB" id="A0A0P1BSH1"/>
<proteinExistence type="predicted"/>
<feature type="compositionally biased region" description="Polar residues" evidence="1">
    <location>
        <begin position="23"/>
        <end position="34"/>
    </location>
</feature>
<accession>A0A0P1BSH1</accession>
<dbReference type="Proteomes" id="UP000054845">
    <property type="component" value="Unassembled WGS sequence"/>
</dbReference>
<organism evidence="2 3">
    <name type="scientific">Ceraceosorus bombacis</name>
    <dbReference type="NCBI Taxonomy" id="401625"/>
    <lineage>
        <taxon>Eukaryota</taxon>
        <taxon>Fungi</taxon>
        <taxon>Dikarya</taxon>
        <taxon>Basidiomycota</taxon>
        <taxon>Ustilaginomycotina</taxon>
        <taxon>Exobasidiomycetes</taxon>
        <taxon>Ceraceosorales</taxon>
        <taxon>Ceraceosoraceae</taxon>
        <taxon>Ceraceosorus</taxon>
    </lineage>
</organism>
<sequence>MDRQSAMQAFPPSYVSPTGPKVWSSSAFKSSRSDLPSPGVRNTARVSAAARNGNQRQAPADLCNKLLVRFMSTAAPQAFTHTDHLQEETGVLRSGEQMLQRMYALLDELVVEKLANAASLVTRRESRRAKFLQGERHWHGKIVGLRRSSMIYVK</sequence>
<protein>
    <submittedName>
        <fullName evidence="2">Uncharacterized protein</fullName>
    </submittedName>
</protein>
<keyword evidence="3" id="KW-1185">Reference proteome</keyword>